<proteinExistence type="predicted"/>
<evidence type="ECO:0000313" key="2">
    <source>
        <dbReference type="Proteomes" id="UP000001420"/>
    </source>
</evidence>
<name>Q7V9T1_PROMA</name>
<protein>
    <submittedName>
        <fullName evidence="1">Zn ribbon-like protein</fullName>
    </submittedName>
</protein>
<organism evidence="1 2">
    <name type="scientific">Prochlorococcus marinus (strain SARG / CCMP1375 / SS120)</name>
    <dbReference type="NCBI Taxonomy" id="167539"/>
    <lineage>
        <taxon>Bacteria</taxon>
        <taxon>Bacillati</taxon>
        <taxon>Cyanobacteriota</taxon>
        <taxon>Cyanophyceae</taxon>
        <taxon>Synechococcales</taxon>
        <taxon>Prochlorococcaceae</taxon>
        <taxon>Prochlorococcus</taxon>
    </lineage>
</organism>
<reference evidence="1 2" key="1">
    <citation type="journal article" date="2003" name="Proc. Natl. Acad. Sci. U.S.A.">
        <title>Genome sequence of the cyanobacterium Prochlorococcus marinus SS120, a nearly minimal oxyphototrophic genome.</title>
        <authorList>
            <person name="Dufresne A."/>
            <person name="Salanoubat M."/>
            <person name="Partensky F."/>
            <person name="Artiguenave F."/>
            <person name="Axmann I.M."/>
            <person name="Barbe V."/>
            <person name="Duprat S."/>
            <person name="Galperin M.Y."/>
            <person name="Koonin E.V."/>
            <person name="Le Gall F."/>
            <person name="Makarova K.S."/>
            <person name="Ostrowski M."/>
            <person name="Oztas S."/>
            <person name="Robert C."/>
            <person name="Rogozin I.B."/>
            <person name="Scanlan D.J."/>
            <person name="Tandeau de Marsac N."/>
            <person name="Weissenbach J."/>
            <person name="Wincker P."/>
            <person name="Wolf Y.I."/>
            <person name="Hess W.R."/>
        </authorList>
    </citation>
    <scope>NUCLEOTIDE SEQUENCE [LARGE SCALE GENOMIC DNA]</scope>
    <source>
        <strain evidence="2">SARG / CCMP1375 / SS120</strain>
    </source>
</reference>
<dbReference type="HOGENOM" id="CLU_201702_1_0_3"/>
<dbReference type="OrthoDB" id="495948at2"/>
<dbReference type="EnsemblBacteria" id="AAQ00787">
    <property type="protein sequence ID" value="AAQ00787"/>
    <property type="gene ID" value="Pro_1743"/>
</dbReference>
<accession>Q7V9T1</accession>
<gene>
    <name evidence="1" type="ordered locus">Pro_1743</name>
</gene>
<sequence length="54" mass="6305">MAIKSSKDFEKRRLERELNNEIEDSKFKVLCPYCKRTKNNGLSCIGMCVADNDY</sequence>
<dbReference type="Proteomes" id="UP000001420">
    <property type="component" value="Chromosome"/>
</dbReference>
<dbReference type="EMBL" id="AE017126">
    <property type="protein sequence ID" value="AAQ00787.1"/>
    <property type="molecule type" value="Genomic_DNA"/>
</dbReference>
<dbReference type="AlphaFoldDB" id="Q7V9T1"/>
<keyword evidence="2" id="KW-1185">Reference proteome</keyword>
<dbReference type="RefSeq" id="WP_011125892.1">
    <property type="nucleotide sequence ID" value="NC_005042.1"/>
</dbReference>
<evidence type="ECO:0000313" key="1">
    <source>
        <dbReference type="EMBL" id="AAQ00787.1"/>
    </source>
</evidence>
<dbReference type="KEGG" id="pma:Pro_1743"/>
<dbReference type="STRING" id="167539.Pro_1743"/>
<dbReference type="PATRIC" id="fig|167539.5.peg.1841"/>